<gene>
    <name evidence="3" type="ORF">COM45_08035</name>
</gene>
<evidence type="ECO:0000259" key="2">
    <source>
        <dbReference type="Pfam" id="PF00534"/>
    </source>
</evidence>
<proteinExistence type="predicted"/>
<dbReference type="Pfam" id="PF00534">
    <property type="entry name" value="Glycos_transf_1"/>
    <property type="match status" value="1"/>
</dbReference>
<evidence type="ECO:0000313" key="3">
    <source>
        <dbReference type="EMBL" id="PCC82755.1"/>
    </source>
</evidence>
<accession>A0A2A4AG56</accession>
<dbReference type="SUPFAM" id="SSF53756">
    <property type="entry name" value="UDP-Glycosyltransferase/glycogen phosphorylase"/>
    <property type="match status" value="1"/>
</dbReference>
<name>A0A2A4AG56_9CORY</name>
<comment type="caution">
    <text evidence="3">The sequence shown here is derived from an EMBL/GenBank/DDBJ whole genome shotgun (WGS) entry which is preliminary data.</text>
</comment>
<dbReference type="AlphaFoldDB" id="A0A2A4AG56"/>
<dbReference type="EMBL" id="NWBP01000023">
    <property type="protein sequence ID" value="PCC82755.1"/>
    <property type="molecule type" value="Genomic_DNA"/>
</dbReference>
<organism evidence="3 4">
    <name type="scientific">Corynebacterium accolens</name>
    <dbReference type="NCBI Taxonomy" id="38284"/>
    <lineage>
        <taxon>Bacteria</taxon>
        <taxon>Bacillati</taxon>
        <taxon>Actinomycetota</taxon>
        <taxon>Actinomycetes</taxon>
        <taxon>Mycobacteriales</taxon>
        <taxon>Corynebacteriaceae</taxon>
        <taxon>Corynebacterium</taxon>
    </lineage>
</organism>
<dbReference type="Proteomes" id="UP000218690">
    <property type="component" value="Unassembled WGS sequence"/>
</dbReference>
<protein>
    <recommendedName>
        <fullName evidence="2">Glycosyl transferase family 1 domain-containing protein</fullName>
    </recommendedName>
</protein>
<feature type="domain" description="Glycosyl transferase family 1" evidence="2">
    <location>
        <begin position="173"/>
        <end position="320"/>
    </location>
</feature>
<reference evidence="3 4" key="1">
    <citation type="submission" date="2017-09" db="EMBL/GenBank/DDBJ databases">
        <title>Draft Genome Sequence of Corynebacterium accolens AH4003.</title>
        <authorList>
            <person name="Chen Y."/>
            <person name="Oosthuysen W.F."/>
            <person name="Kelley S."/>
            <person name="Horswill A."/>
        </authorList>
    </citation>
    <scope>NUCLEOTIDE SEQUENCE [LARGE SCALE GENOMIC DNA]</scope>
    <source>
        <strain evidence="3 4">AH4003</strain>
    </source>
</reference>
<sequence>MRKLIIYPNCSKGGVSSVIRGRAADEPDTHFDVVFFNDRGGLRTFSDISNVNVRIIREDRAIAYLTYIVSRMEYDSVHVLSAPKIANALVENPDVVVVYEFHSSNMTVVEQELKELDVDKMSQIAVPSEIMKLKIGDRLPRRTLARLIVIPNLVDHRVFSNEGPSDFFDRDPKFADPKLRPIVWVGRFDKDKGYQYAVRALARLPEGFFGIFVVSLEHDPVRTSRFLSECDALGVRDRVQLYMNLSQPEIANLYRSARERDGVYVSTSLMESFGYAIAESLECGLPCCAFDLPILGLHRARGQICATPVGDVEALADAITGMTQETLTRP</sequence>
<evidence type="ECO:0000313" key="4">
    <source>
        <dbReference type="Proteomes" id="UP000218690"/>
    </source>
</evidence>
<dbReference type="Gene3D" id="3.40.50.2000">
    <property type="entry name" value="Glycogen Phosphorylase B"/>
    <property type="match status" value="2"/>
</dbReference>
<dbReference type="GO" id="GO:0016757">
    <property type="term" value="F:glycosyltransferase activity"/>
    <property type="evidence" value="ECO:0007669"/>
    <property type="project" value="InterPro"/>
</dbReference>
<keyword evidence="1" id="KW-0808">Transferase</keyword>
<dbReference type="PANTHER" id="PTHR12526">
    <property type="entry name" value="GLYCOSYLTRANSFERASE"/>
    <property type="match status" value="1"/>
</dbReference>
<dbReference type="CDD" id="cd03801">
    <property type="entry name" value="GT4_PimA-like"/>
    <property type="match status" value="1"/>
</dbReference>
<dbReference type="InterPro" id="IPR001296">
    <property type="entry name" value="Glyco_trans_1"/>
</dbReference>
<evidence type="ECO:0000256" key="1">
    <source>
        <dbReference type="ARBA" id="ARBA00022679"/>
    </source>
</evidence>